<dbReference type="PANTHER" id="PTHR48012">
    <property type="entry name" value="STERILE20-LIKE KINASE, ISOFORM B-RELATED"/>
    <property type="match status" value="1"/>
</dbReference>
<protein>
    <submittedName>
        <fullName evidence="8">Serine/threonine-protein kinase</fullName>
        <ecNumber evidence="8">2.7.11.-</ecNumber>
    </submittedName>
</protein>
<dbReference type="SUPFAM" id="SSF48403">
    <property type="entry name" value="Ankyrin repeat"/>
    <property type="match status" value="1"/>
</dbReference>
<dbReference type="InterPro" id="IPR018247">
    <property type="entry name" value="EF_Hand_1_Ca_BS"/>
</dbReference>
<proteinExistence type="inferred from homology"/>
<dbReference type="GO" id="GO:0005737">
    <property type="term" value="C:cytoplasm"/>
    <property type="evidence" value="ECO:0007669"/>
    <property type="project" value="TreeGrafter"/>
</dbReference>
<feature type="region of interest" description="Disordered" evidence="5">
    <location>
        <begin position="19"/>
        <end position="46"/>
    </location>
</feature>
<evidence type="ECO:0000256" key="3">
    <source>
        <dbReference type="ARBA" id="ARBA00022840"/>
    </source>
</evidence>
<dbReference type="EC" id="2.7.11.-" evidence="8"/>
<dbReference type="InterPro" id="IPR036770">
    <property type="entry name" value="Ankyrin_rpt-contain_sf"/>
</dbReference>
<comment type="caution">
    <text evidence="8">The sequence shown here is derived from an EMBL/GenBank/DDBJ whole genome shotgun (WGS) entry which is preliminary data.</text>
</comment>
<evidence type="ECO:0000259" key="6">
    <source>
        <dbReference type="PROSITE" id="PS50011"/>
    </source>
</evidence>
<dbReference type="PROSITE" id="PS00018">
    <property type="entry name" value="EF_HAND_1"/>
    <property type="match status" value="1"/>
</dbReference>
<dbReference type="InterPro" id="IPR002048">
    <property type="entry name" value="EF_hand_dom"/>
</dbReference>
<sequence length="1292" mass="144129">MGGTNDEVLALLAAYPQAAGDKQVDLSDSDNDAESETLQEGDPLLLLSGNKPAKVAPPLPLHYAIMEMRPQKVLKALLDAYPDAAKEKMKDGRLPIEVCAKKKASKGLMLALYKADPKSRVEGLLPLGRVLNDGSSDEVVLAVLQAYPEAAKETFSTKCDVFILPLHIAHEDECSEEVKKALLDAYPDAKEVENPFKTTLRLHKLLEDTSPDEDVLLEDTSPDEDVLLEDTSPDEDVLELIKNYPDAVGKRGRDGRRPLHIALMHKASQDVTSELFYAYPQAAKERMEDGRLPIQLCAERNMSKDLMLALLKYDMPVSIEDGTPVEHSGSWIACVSSKDEVIRLVIKDFFCFCDHINALADVRDAEDRTALSLAAKGPRAVIYEYLYLCGRYKLSDGPPEHRTATSVILRAQDYGDQSDYDAIFEEVDDNGNGKLDRKELKAITVKIGLDPDLFLKGSKESDESISKETFVGICKQLLGDGPREVVIKLMKNKDHWKRERRAREENNLSPKYVVSTLPNGPSDKEIADAVKEGKGGLKTIQDKFLKDIVLGKYAIVMGAGPRNLLQIFYQEQPKIDTVRHIILKQVFEAVKHLHEEKLMHGDIKMLNIIRLGLDNKLRLIDFDASARMEPSGGEEESFAGASAKFSSAILPPEMIYRIETEEQLEKFKKYWESENDADLKKKVEPKPYKKQGTVKARYVVKSFRTEEGKPTTPVFEGLPYEDEELVLASENIDVWSLGVLAFTLLTGEPLIPSNLEDDCLSGTAMHLLKSWGTQPEVLSDRFNKIHDVPARDLVMQLLQRDPAKRPTVASLLDKHPFFHPELSAGTEDQFREMKEYLQNLTNQVEIIHRNVLVIKELSHKSQSELLRTRRVLLKGIFEATEVRTPTTFIILNNKLPLAADPSDEEAKNKILEIIAREDGSGVSMKTKQATLTATAEGVEIDLEGDLKEYRDQVEAGVKWAKRIKNIGKNFVAGNIDEVFDNIKDGIKDLIVGNEMYLYLIDDLTGDPVQAEGWPLVITTPSDVVPRLLPLMQLGMIGLSFYNGTAGMARLFGYPLPRVPKEWSKGAQETVELLKQESSVEEFSVLHEEVKEGSGEKKSVRGESLRIFMDFLDKEDPGLKVGKTGHFAGLQRFGDDQGTALWTVLTNKKEIENKLQERTKQYEEEEERTQNERNRQEEMTESMVVTKEDTNEEISEVVDLPAVSSNGRSIDGSRDTSKAMATEKKCMLSDAKKEAAKERSAADEEDIAAVGSEETELAKGSKNATAASKGVTSAPATGNVYHVNFCNDCCTIT</sequence>
<dbReference type="SMART" id="SM00054">
    <property type="entry name" value="EFh"/>
    <property type="match status" value="1"/>
</dbReference>
<dbReference type="GO" id="GO:0004674">
    <property type="term" value="F:protein serine/threonine kinase activity"/>
    <property type="evidence" value="ECO:0007669"/>
    <property type="project" value="TreeGrafter"/>
</dbReference>
<accession>A0AAD9DIR4</accession>
<feature type="compositionally biased region" description="Acidic residues" evidence="5">
    <location>
        <begin position="27"/>
        <end position="39"/>
    </location>
</feature>
<evidence type="ECO:0000256" key="1">
    <source>
        <dbReference type="ARBA" id="ARBA00022741"/>
    </source>
</evidence>
<dbReference type="PROSITE" id="PS50011">
    <property type="entry name" value="PROTEIN_KINASE_DOM"/>
    <property type="match status" value="1"/>
</dbReference>
<feature type="compositionally biased region" description="Basic and acidic residues" evidence="5">
    <location>
        <begin position="1231"/>
        <end position="1241"/>
    </location>
</feature>
<feature type="domain" description="EF-hand" evidence="7">
    <location>
        <begin position="415"/>
        <end position="450"/>
    </location>
</feature>
<dbReference type="SUPFAM" id="SSF56112">
    <property type="entry name" value="Protein kinase-like (PK-like)"/>
    <property type="match status" value="1"/>
</dbReference>
<evidence type="ECO:0000259" key="7">
    <source>
        <dbReference type="PROSITE" id="PS50222"/>
    </source>
</evidence>
<keyword evidence="2" id="KW-0106">Calcium</keyword>
<dbReference type="Gene3D" id="1.10.238.10">
    <property type="entry name" value="EF-hand"/>
    <property type="match status" value="1"/>
</dbReference>
<name>A0AAD9DIR4_9STRA</name>
<dbReference type="Gene3D" id="1.10.510.10">
    <property type="entry name" value="Transferase(Phosphotransferase) domain 1"/>
    <property type="match status" value="1"/>
</dbReference>
<dbReference type="PANTHER" id="PTHR48012:SF2">
    <property type="entry name" value="STERILE20-LIKE KINASE, ISOFORM B"/>
    <property type="match status" value="1"/>
</dbReference>
<dbReference type="EMBL" id="JATAAI010000003">
    <property type="protein sequence ID" value="KAK1747165.1"/>
    <property type="molecule type" value="Genomic_DNA"/>
</dbReference>
<feature type="region of interest" description="Disordered" evidence="5">
    <location>
        <begin position="1231"/>
        <end position="1274"/>
    </location>
</feature>
<comment type="similarity">
    <text evidence="4">Belongs to the protein kinase superfamily. Ser/Thr protein kinase family. CDPK subfamily.</text>
</comment>
<dbReference type="InterPro" id="IPR050629">
    <property type="entry name" value="STE20/SPS1-PAK"/>
</dbReference>
<dbReference type="SUPFAM" id="SSF47473">
    <property type="entry name" value="EF-hand"/>
    <property type="match status" value="1"/>
</dbReference>
<feature type="compositionally biased region" description="Basic and acidic residues" evidence="5">
    <location>
        <begin position="1155"/>
        <end position="1177"/>
    </location>
</feature>
<keyword evidence="8" id="KW-0808">Transferase</keyword>
<reference evidence="8" key="1">
    <citation type="submission" date="2023-06" db="EMBL/GenBank/DDBJ databases">
        <title>Survivors Of The Sea: Transcriptome response of Skeletonema marinoi to long-term dormancy.</title>
        <authorList>
            <person name="Pinder M.I.M."/>
            <person name="Kourtchenko O."/>
            <person name="Robertson E.K."/>
            <person name="Larsson T."/>
            <person name="Maumus F."/>
            <person name="Osuna-Cruz C.M."/>
            <person name="Vancaester E."/>
            <person name="Stenow R."/>
            <person name="Vandepoele K."/>
            <person name="Ploug H."/>
            <person name="Bruchert V."/>
            <person name="Godhe A."/>
            <person name="Topel M."/>
        </authorList>
    </citation>
    <scope>NUCLEOTIDE SEQUENCE</scope>
    <source>
        <strain evidence="8">R05AC</strain>
    </source>
</reference>
<evidence type="ECO:0000256" key="5">
    <source>
        <dbReference type="SAM" id="MobiDB-lite"/>
    </source>
</evidence>
<keyword evidence="3" id="KW-0067">ATP-binding</keyword>
<feature type="region of interest" description="Disordered" evidence="5">
    <location>
        <begin position="1155"/>
        <end position="1190"/>
    </location>
</feature>
<keyword evidence="8" id="KW-0418">Kinase</keyword>
<gene>
    <name evidence="8" type="ORF">QTG54_002509</name>
</gene>
<evidence type="ECO:0000313" key="9">
    <source>
        <dbReference type="Proteomes" id="UP001224775"/>
    </source>
</evidence>
<keyword evidence="1" id="KW-0547">Nucleotide-binding</keyword>
<organism evidence="8 9">
    <name type="scientific">Skeletonema marinoi</name>
    <dbReference type="NCBI Taxonomy" id="267567"/>
    <lineage>
        <taxon>Eukaryota</taxon>
        <taxon>Sar</taxon>
        <taxon>Stramenopiles</taxon>
        <taxon>Ochrophyta</taxon>
        <taxon>Bacillariophyta</taxon>
        <taxon>Coscinodiscophyceae</taxon>
        <taxon>Thalassiosirophycidae</taxon>
        <taxon>Thalassiosirales</taxon>
        <taxon>Skeletonemataceae</taxon>
        <taxon>Skeletonema</taxon>
        <taxon>Skeletonema marinoi-dohrnii complex</taxon>
    </lineage>
</organism>
<dbReference type="PROSITE" id="PS50222">
    <property type="entry name" value="EF_HAND_2"/>
    <property type="match status" value="1"/>
</dbReference>
<feature type="domain" description="Protein kinase" evidence="6">
    <location>
        <begin position="424"/>
        <end position="818"/>
    </location>
</feature>
<evidence type="ECO:0000256" key="2">
    <source>
        <dbReference type="ARBA" id="ARBA00022837"/>
    </source>
</evidence>
<dbReference type="GO" id="GO:0005509">
    <property type="term" value="F:calcium ion binding"/>
    <property type="evidence" value="ECO:0007669"/>
    <property type="project" value="InterPro"/>
</dbReference>
<dbReference type="InterPro" id="IPR011992">
    <property type="entry name" value="EF-hand-dom_pair"/>
</dbReference>
<dbReference type="GO" id="GO:0005524">
    <property type="term" value="F:ATP binding"/>
    <property type="evidence" value="ECO:0007669"/>
    <property type="project" value="UniProtKB-KW"/>
</dbReference>
<dbReference type="SMART" id="SM00220">
    <property type="entry name" value="S_TKc"/>
    <property type="match status" value="1"/>
</dbReference>
<dbReference type="Proteomes" id="UP001224775">
    <property type="component" value="Unassembled WGS sequence"/>
</dbReference>
<keyword evidence="9" id="KW-1185">Reference proteome</keyword>
<dbReference type="Pfam" id="PF00069">
    <property type="entry name" value="Pkinase"/>
    <property type="match status" value="2"/>
</dbReference>
<dbReference type="InterPro" id="IPR011009">
    <property type="entry name" value="Kinase-like_dom_sf"/>
</dbReference>
<evidence type="ECO:0000313" key="8">
    <source>
        <dbReference type="EMBL" id="KAK1747165.1"/>
    </source>
</evidence>
<dbReference type="InterPro" id="IPR000719">
    <property type="entry name" value="Prot_kinase_dom"/>
</dbReference>
<dbReference type="Gene3D" id="1.25.40.20">
    <property type="entry name" value="Ankyrin repeat-containing domain"/>
    <property type="match status" value="1"/>
</dbReference>
<evidence type="ECO:0000256" key="4">
    <source>
        <dbReference type="ARBA" id="ARBA00024334"/>
    </source>
</evidence>
<feature type="compositionally biased region" description="Polar residues" evidence="5">
    <location>
        <begin position="1261"/>
        <end position="1274"/>
    </location>
</feature>